<dbReference type="PANTHER" id="PTHR37292:SF2">
    <property type="entry name" value="DUF262 DOMAIN-CONTAINING PROTEIN"/>
    <property type="match status" value="1"/>
</dbReference>
<gene>
    <name evidence="2" type="ORF">Enr13x_57090</name>
</gene>
<keyword evidence="3" id="KW-1185">Reference proteome</keyword>
<proteinExistence type="predicted"/>
<accession>A0A518HY71</accession>
<dbReference type="OrthoDB" id="9798761at2"/>
<dbReference type="EMBL" id="CP037423">
    <property type="protein sequence ID" value="QDV45806.1"/>
    <property type="molecule type" value="Genomic_DNA"/>
</dbReference>
<evidence type="ECO:0000259" key="1">
    <source>
        <dbReference type="Pfam" id="PF03235"/>
    </source>
</evidence>
<evidence type="ECO:0000313" key="2">
    <source>
        <dbReference type="EMBL" id="QDV45806.1"/>
    </source>
</evidence>
<organism evidence="2 3">
    <name type="scientific">Stieleria neptunia</name>
    <dbReference type="NCBI Taxonomy" id="2527979"/>
    <lineage>
        <taxon>Bacteria</taxon>
        <taxon>Pseudomonadati</taxon>
        <taxon>Planctomycetota</taxon>
        <taxon>Planctomycetia</taxon>
        <taxon>Pirellulales</taxon>
        <taxon>Pirellulaceae</taxon>
        <taxon>Stieleria</taxon>
    </lineage>
</organism>
<name>A0A518HY71_9BACT</name>
<reference evidence="2 3" key="1">
    <citation type="submission" date="2019-03" db="EMBL/GenBank/DDBJ databases">
        <title>Deep-cultivation of Planctomycetes and their phenomic and genomic characterization uncovers novel biology.</title>
        <authorList>
            <person name="Wiegand S."/>
            <person name="Jogler M."/>
            <person name="Boedeker C."/>
            <person name="Pinto D."/>
            <person name="Vollmers J."/>
            <person name="Rivas-Marin E."/>
            <person name="Kohn T."/>
            <person name="Peeters S.H."/>
            <person name="Heuer A."/>
            <person name="Rast P."/>
            <person name="Oberbeckmann S."/>
            <person name="Bunk B."/>
            <person name="Jeske O."/>
            <person name="Meyerdierks A."/>
            <person name="Storesund J.E."/>
            <person name="Kallscheuer N."/>
            <person name="Luecker S."/>
            <person name="Lage O.M."/>
            <person name="Pohl T."/>
            <person name="Merkel B.J."/>
            <person name="Hornburger P."/>
            <person name="Mueller R.-W."/>
            <person name="Bruemmer F."/>
            <person name="Labrenz M."/>
            <person name="Spormann A.M."/>
            <person name="Op den Camp H."/>
            <person name="Overmann J."/>
            <person name="Amann R."/>
            <person name="Jetten M.S.M."/>
            <person name="Mascher T."/>
            <person name="Medema M.H."/>
            <person name="Devos D.P."/>
            <person name="Kaster A.-K."/>
            <person name="Ovreas L."/>
            <person name="Rohde M."/>
            <person name="Galperin M.Y."/>
            <person name="Jogler C."/>
        </authorList>
    </citation>
    <scope>NUCLEOTIDE SEQUENCE [LARGE SCALE GENOMIC DNA]</scope>
    <source>
        <strain evidence="2 3">Enr13</strain>
    </source>
</reference>
<dbReference type="InterPro" id="IPR004919">
    <property type="entry name" value="GmrSD_N"/>
</dbReference>
<feature type="domain" description="GmrSD restriction endonucleases N-terminal" evidence="1">
    <location>
        <begin position="9"/>
        <end position="253"/>
    </location>
</feature>
<protein>
    <recommendedName>
        <fullName evidence="1">GmrSD restriction endonucleases N-terminal domain-containing protein</fullName>
    </recommendedName>
</protein>
<dbReference type="PANTHER" id="PTHR37292">
    <property type="entry name" value="VNG6097C"/>
    <property type="match status" value="1"/>
</dbReference>
<sequence length="625" mass="70641">MFDSTKEDLKDILRDADEGKLQLPDFQRDYVWADEDVRSLIASIAKGFPVGALLTLETGSEVSFKPRLIVGVPEKKVEPSELLLDGQQRITSLYQSTFSGEPVRTRLRKKKVEVLRHYYLDIKRSVSGVVDLYEAIVGVPEDRVIRTNFGKDIELDLSATELEYEHDMFPLDCSFKSMTWFFGWINHWKAKGRDVTGMHESFYRSVLERIERYKMPIIRLDKKNSREAICLVFEKVNVGGQKLDAFELLTAVYASDGFDLREKWNGEPPSPGKKKKDLDCGIKKRLIGTDMPRRVLKDIENTDFIQACTLLHTREQRLAKEAAGATGKDLPQVSCNRQALLGLPVSAFKKYSQPVEEGFISTASFLNEQKIIGKRNVPYGSQVVTLGAVFAALGSDAETIPAREKLAKWFWAGSLGELYGGSSETRMARDLMDVVTWIRDSGDIPQTVNDAIFQQDRLRTLRTRNSAAYKAIHALLMRQGCRDFIHGEPVELMTFFKRQMDIHHIFPRDWCTKQGIDKKVFDSVINKTPLSKKSNIIIGGVAPSVYLAKIERNTGIDSTALDEVLRSHLIEPSFLRNDDFDGFFEARMNALSDMIGGAIGKTVVLDHGTNEPEVEIDDDDFDSES</sequence>
<dbReference type="KEGG" id="snep:Enr13x_57090"/>
<dbReference type="AlphaFoldDB" id="A0A518HY71"/>
<evidence type="ECO:0000313" key="3">
    <source>
        <dbReference type="Proteomes" id="UP000319004"/>
    </source>
</evidence>
<dbReference type="Proteomes" id="UP000319004">
    <property type="component" value="Chromosome"/>
</dbReference>
<dbReference type="RefSeq" id="WP_145390053.1">
    <property type="nucleotide sequence ID" value="NZ_CP037423.1"/>
</dbReference>
<dbReference type="Pfam" id="PF03235">
    <property type="entry name" value="GmrSD_N"/>
    <property type="match status" value="1"/>
</dbReference>